<evidence type="ECO:0000313" key="14">
    <source>
        <dbReference type="Proteomes" id="UP000002066"/>
    </source>
</evidence>
<organism evidence="13 14">
    <name type="scientific">Streptomyces pratensis (strain ATCC 33331 / IAF-45CD)</name>
    <dbReference type="NCBI Taxonomy" id="591167"/>
    <lineage>
        <taxon>Bacteria</taxon>
        <taxon>Bacillati</taxon>
        <taxon>Actinomycetota</taxon>
        <taxon>Actinomycetes</taxon>
        <taxon>Kitasatosporales</taxon>
        <taxon>Streptomycetaceae</taxon>
        <taxon>Streptomyces</taxon>
    </lineage>
</organism>
<feature type="domain" description="ABC transporter" evidence="12">
    <location>
        <begin position="58"/>
        <end position="283"/>
    </location>
</feature>
<evidence type="ECO:0000256" key="11">
    <source>
        <dbReference type="SAM" id="MobiDB-lite"/>
    </source>
</evidence>
<dbReference type="FunFam" id="3.40.50.300:FF:000589">
    <property type="entry name" value="ABC transporter, ATP-binding subunit"/>
    <property type="match status" value="1"/>
</dbReference>
<dbReference type="Gene3D" id="3.40.50.300">
    <property type="entry name" value="P-loop containing nucleotide triphosphate hydrolases"/>
    <property type="match status" value="1"/>
</dbReference>
<gene>
    <name evidence="13" type="ordered locus">Sfla_4896</name>
</gene>
<evidence type="ECO:0000256" key="8">
    <source>
        <dbReference type="ARBA" id="ARBA00023136"/>
    </source>
</evidence>
<dbReference type="PANTHER" id="PTHR42711">
    <property type="entry name" value="ABC TRANSPORTER ATP-BINDING PROTEIN"/>
    <property type="match status" value="1"/>
</dbReference>
<evidence type="ECO:0000313" key="13">
    <source>
        <dbReference type="EMBL" id="ADW06297.1"/>
    </source>
</evidence>
<dbReference type="GO" id="GO:0016887">
    <property type="term" value="F:ATP hydrolysis activity"/>
    <property type="evidence" value="ECO:0007669"/>
    <property type="project" value="InterPro"/>
</dbReference>
<dbReference type="InterPro" id="IPR027417">
    <property type="entry name" value="P-loop_NTPase"/>
</dbReference>
<dbReference type="Proteomes" id="UP000002066">
    <property type="component" value="Chromosome"/>
</dbReference>
<sequence>MISAALRRWEPSRTSGGRGAPGPRHDAPDTSGHRGEPGAPDPFPASLDLPAMSSEPVVQARGLVKRYGTRTAVDGLDLEVSAGAVTAVLGPNGAGKTTTIETCEGYRRPDGGTVRVLGLDPVADAAALRPRIGVMLQSGGVYSGARAEEMLRHMAKLHADPLDVGPLVERLGLGSCGRTTYRRLSGGQQQRLALAMAVVGRPELVFLDEPTAGLDPQARRATWDLIRELRTDGVSVVLTTHFMDEAEELADDVAVIDAGRVIAQGSPERLCRGGAENTLRFTGRPGLDLGSLLKALPDGSEAAELTGGAYRITGRIDPELLATVTSWCAQNGVMPDGIAVERHTLEDVFLELTGKELRA</sequence>
<accession>A0A8D4BD90</accession>
<dbReference type="GO" id="GO:0005524">
    <property type="term" value="F:ATP binding"/>
    <property type="evidence" value="ECO:0007669"/>
    <property type="project" value="UniProtKB-KW"/>
</dbReference>
<dbReference type="CDD" id="cd03230">
    <property type="entry name" value="ABC_DR_subfamily_A"/>
    <property type="match status" value="1"/>
</dbReference>
<keyword evidence="5" id="KW-0547">Nucleotide-binding</keyword>
<dbReference type="EMBL" id="CP002475">
    <property type="protein sequence ID" value="ADW06297.1"/>
    <property type="molecule type" value="Genomic_DNA"/>
</dbReference>
<keyword evidence="8" id="KW-0472">Membrane</keyword>
<feature type="region of interest" description="Disordered" evidence="11">
    <location>
        <begin position="1"/>
        <end position="49"/>
    </location>
</feature>
<evidence type="ECO:0000256" key="9">
    <source>
        <dbReference type="ARBA" id="ARBA00023251"/>
    </source>
</evidence>
<evidence type="ECO:0000256" key="2">
    <source>
        <dbReference type="ARBA" id="ARBA00012191"/>
    </source>
</evidence>
<reference evidence="13 14" key="1">
    <citation type="submission" date="2011-01" db="EMBL/GenBank/DDBJ databases">
        <title>Complete sequence of chromosome of Streptomyces flavogriseus ATCC 33331.</title>
        <authorList>
            <consortium name="US DOE Joint Genome Institute"/>
            <person name="Lucas S."/>
            <person name="Copeland A."/>
            <person name="Lapidus A."/>
            <person name="Cheng J.-F."/>
            <person name="Goodwin L."/>
            <person name="Pitluck S."/>
            <person name="Davenport K."/>
            <person name="Detter J.C."/>
            <person name="Han C."/>
            <person name="Tapia R."/>
            <person name="Land M."/>
            <person name="Hauser L."/>
            <person name="Kyrpides N."/>
            <person name="Ivanova N."/>
            <person name="Ovchinnikova G."/>
            <person name="Pagani I."/>
            <person name="Brumm P."/>
            <person name="Mead D."/>
            <person name="Woyke T."/>
        </authorList>
    </citation>
    <scope>NUCLEOTIDE SEQUENCE [LARGE SCALE GENOMIC DNA]</scope>
    <source>
        <strain evidence="14">ATCC 33331 / IAF-45CD</strain>
    </source>
</reference>
<protein>
    <recommendedName>
        <fullName evidence="2">ABC-type xenobiotic transporter</fullName>
        <ecNumber evidence="2">7.6.2.2</ecNumber>
    </recommendedName>
</protein>
<name>A0A8D4BD90_STRFA</name>
<dbReference type="KEGG" id="sfa:Sfla_4896"/>
<keyword evidence="4" id="KW-1003">Cell membrane</keyword>
<dbReference type="InterPro" id="IPR017871">
    <property type="entry name" value="ABC_transporter-like_CS"/>
</dbReference>
<dbReference type="AlphaFoldDB" id="A0A8D4BD90"/>
<evidence type="ECO:0000256" key="5">
    <source>
        <dbReference type="ARBA" id="ARBA00022741"/>
    </source>
</evidence>
<comment type="subcellular location">
    <subcellularLocation>
        <location evidence="1">Cell membrane</location>
        <topology evidence="1">Peripheral membrane protein</topology>
        <orientation evidence="1">Cytoplasmic side</orientation>
    </subcellularLocation>
</comment>
<keyword evidence="6" id="KW-0067">ATP-binding</keyword>
<proteinExistence type="inferred from homology"/>
<evidence type="ECO:0000256" key="6">
    <source>
        <dbReference type="ARBA" id="ARBA00022840"/>
    </source>
</evidence>
<dbReference type="Pfam" id="PF00005">
    <property type="entry name" value="ABC_tran"/>
    <property type="match status" value="1"/>
</dbReference>
<dbReference type="SMART" id="SM00382">
    <property type="entry name" value="AAA"/>
    <property type="match status" value="1"/>
</dbReference>
<dbReference type="PANTHER" id="PTHR42711:SF16">
    <property type="entry name" value="ABC TRANSPORTER ATP-BINDING PROTEIN"/>
    <property type="match status" value="1"/>
</dbReference>
<dbReference type="InterPro" id="IPR050763">
    <property type="entry name" value="ABC_transporter_ATP-binding"/>
</dbReference>
<evidence type="ECO:0000259" key="12">
    <source>
        <dbReference type="PROSITE" id="PS50893"/>
    </source>
</evidence>
<dbReference type="InterPro" id="IPR003593">
    <property type="entry name" value="AAA+_ATPase"/>
</dbReference>
<keyword evidence="3" id="KW-0813">Transport</keyword>
<dbReference type="SUPFAM" id="SSF52540">
    <property type="entry name" value="P-loop containing nucleoside triphosphate hydrolases"/>
    <property type="match status" value="1"/>
</dbReference>
<evidence type="ECO:0000256" key="3">
    <source>
        <dbReference type="ARBA" id="ARBA00022448"/>
    </source>
</evidence>
<comment type="similarity">
    <text evidence="10">Belongs to the ABC transporter superfamily. Drug exporter-1 (DrugE1) (TC 3.A.1.105) family.</text>
</comment>
<dbReference type="GO" id="GO:0005886">
    <property type="term" value="C:plasma membrane"/>
    <property type="evidence" value="ECO:0007669"/>
    <property type="project" value="UniProtKB-SubCell"/>
</dbReference>
<keyword evidence="9" id="KW-0046">Antibiotic resistance</keyword>
<dbReference type="PROSITE" id="PS50893">
    <property type="entry name" value="ABC_TRANSPORTER_2"/>
    <property type="match status" value="1"/>
</dbReference>
<dbReference type="GO" id="GO:0008559">
    <property type="term" value="F:ABC-type xenobiotic transporter activity"/>
    <property type="evidence" value="ECO:0007669"/>
    <property type="project" value="UniProtKB-EC"/>
</dbReference>
<evidence type="ECO:0000256" key="7">
    <source>
        <dbReference type="ARBA" id="ARBA00022967"/>
    </source>
</evidence>
<dbReference type="EC" id="7.6.2.2" evidence="2"/>
<evidence type="ECO:0000256" key="1">
    <source>
        <dbReference type="ARBA" id="ARBA00004413"/>
    </source>
</evidence>
<feature type="compositionally biased region" description="Basic and acidic residues" evidence="11">
    <location>
        <begin position="23"/>
        <end position="36"/>
    </location>
</feature>
<keyword evidence="7" id="KW-1278">Translocase</keyword>
<evidence type="ECO:0000256" key="4">
    <source>
        <dbReference type="ARBA" id="ARBA00022475"/>
    </source>
</evidence>
<dbReference type="InterPro" id="IPR003439">
    <property type="entry name" value="ABC_transporter-like_ATP-bd"/>
</dbReference>
<dbReference type="GO" id="GO:0046677">
    <property type="term" value="P:response to antibiotic"/>
    <property type="evidence" value="ECO:0007669"/>
    <property type="project" value="UniProtKB-KW"/>
</dbReference>
<dbReference type="PROSITE" id="PS00211">
    <property type="entry name" value="ABC_TRANSPORTER_1"/>
    <property type="match status" value="1"/>
</dbReference>
<evidence type="ECO:0000256" key="10">
    <source>
        <dbReference type="ARBA" id="ARBA00049985"/>
    </source>
</evidence>